<feature type="transmembrane region" description="Helical" evidence="5">
    <location>
        <begin position="119"/>
        <end position="141"/>
    </location>
</feature>
<dbReference type="Gene3D" id="1.20.1250.20">
    <property type="entry name" value="MFS general substrate transporter like domains"/>
    <property type="match status" value="1"/>
</dbReference>
<feature type="transmembrane region" description="Helical" evidence="5">
    <location>
        <begin position="60"/>
        <end position="79"/>
    </location>
</feature>
<evidence type="ECO:0000256" key="4">
    <source>
        <dbReference type="ARBA" id="ARBA00023136"/>
    </source>
</evidence>
<sequence length="201" mass="22412">MANYTFQRDERQMSYLYLQLVLNWTFDQVSNFRTYQSALQDVLLLTAIPFMSKLLGWRDTIISILGAIAHCIARVFYAVAETGWLIYVGGAFASLGPVVAPIIRSMVSKLVAPAERGKAFSILAVADNAVPIISATLYNQVYKHTIHTHPAGIFYLTIASQVVVLGIFFFIHFTSTEETLAYQDEESTKRCLENEGEASVS</sequence>
<keyword evidence="4 5" id="KW-0472">Membrane</keyword>
<name>A0A8K0GIG8_IGNLU</name>
<proteinExistence type="predicted"/>
<evidence type="ECO:0000256" key="3">
    <source>
        <dbReference type="ARBA" id="ARBA00022989"/>
    </source>
</evidence>
<dbReference type="GO" id="GO:0016020">
    <property type="term" value="C:membrane"/>
    <property type="evidence" value="ECO:0007669"/>
    <property type="project" value="UniProtKB-SubCell"/>
</dbReference>
<keyword evidence="3 5" id="KW-1133">Transmembrane helix</keyword>
<dbReference type="GO" id="GO:0022857">
    <property type="term" value="F:transmembrane transporter activity"/>
    <property type="evidence" value="ECO:0007669"/>
    <property type="project" value="TreeGrafter"/>
</dbReference>
<dbReference type="OrthoDB" id="419734at2759"/>
<dbReference type="Proteomes" id="UP000801492">
    <property type="component" value="Unassembled WGS sequence"/>
</dbReference>
<reference evidence="6" key="1">
    <citation type="submission" date="2019-08" db="EMBL/GenBank/DDBJ databases">
        <title>The genome of the North American firefly Photinus pyralis.</title>
        <authorList>
            <consortium name="Photinus pyralis genome working group"/>
            <person name="Fallon T.R."/>
            <person name="Sander Lower S.E."/>
            <person name="Weng J.-K."/>
        </authorList>
    </citation>
    <scope>NUCLEOTIDE SEQUENCE</scope>
    <source>
        <strain evidence="6">TRF0915ILg1</strain>
        <tissue evidence="6">Whole body</tissue>
    </source>
</reference>
<feature type="transmembrane region" description="Helical" evidence="5">
    <location>
        <begin position="153"/>
        <end position="173"/>
    </location>
</feature>
<dbReference type="PANTHER" id="PTHR23507:SF37">
    <property type="entry name" value="GH08173P"/>
    <property type="match status" value="1"/>
</dbReference>
<protein>
    <submittedName>
        <fullName evidence="6">Uncharacterized protein</fullName>
    </submittedName>
</protein>
<evidence type="ECO:0000313" key="7">
    <source>
        <dbReference type="Proteomes" id="UP000801492"/>
    </source>
</evidence>
<feature type="transmembrane region" description="Helical" evidence="5">
    <location>
        <begin position="85"/>
        <end position="107"/>
    </location>
</feature>
<comment type="subcellular location">
    <subcellularLocation>
        <location evidence="1">Membrane</location>
        <topology evidence="1">Multi-pass membrane protein</topology>
    </subcellularLocation>
</comment>
<organism evidence="6 7">
    <name type="scientific">Ignelater luminosus</name>
    <name type="common">Cucubano</name>
    <name type="synonym">Pyrophorus luminosus</name>
    <dbReference type="NCBI Taxonomy" id="2038154"/>
    <lineage>
        <taxon>Eukaryota</taxon>
        <taxon>Metazoa</taxon>
        <taxon>Ecdysozoa</taxon>
        <taxon>Arthropoda</taxon>
        <taxon>Hexapoda</taxon>
        <taxon>Insecta</taxon>
        <taxon>Pterygota</taxon>
        <taxon>Neoptera</taxon>
        <taxon>Endopterygota</taxon>
        <taxon>Coleoptera</taxon>
        <taxon>Polyphaga</taxon>
        <taxon>Elateriformia</taxon>
        <taxon>Elateroidea</taxon>
        <taxon>Elateridae</taxon>
        <taxon>Agrypninae</taxon>
        <taxon>Pyrophorini</taxon>
        <taxon>Ignelater</taxon>
    </lineage>
</organism>
<gene>
    <name evidence="6" type="ORF">ILUMI_07002</name>
</gene>
<dbReference type="SUPFAM" id="SSF103473">
    <property type="entry name" value="MFS general substrate transporter"/>
    <property type="match status" value="1"/>
</dbReference>
<evidence type="ECO:0000313" key="6">
    <source>
        <dbReference type="EMBL" id="KAF2899173.1"/>
    </source>
</evidence>
<dbReference type="EMBL" id="VTPC01002998">
    <property type="protein sequence ID" value="KAF2899173.1"/>
    <property type="molecule type" value="Genomic_DNA"/>
</dbReference>
<evidence type="ECO:0000256" key="1">
    <source>
        <dbReference type="ARBA" id="ARBA00004141"/>
    </source>
</evidence>
<keyword evidence="7" id="KW-1185">Reference proteome</keyword>
<evidence type="ECO:0000256" key="5">
    <source>
        <dbReference type="SAM" id="Phobius"/>
    </source>
</evidence>
<comment type="caution">
    <text evidence="6">The sequence shown here is derived from an EMBL/GenBank/DDBJ whole genome shotgun (WGS) entry which is preliminary data.</text>
</comment>
<accession>A0A8K0GIG8</accession>
<evidence type="ECO:0000256" key="2">
    <source>
        <dbReference type="ARBA" id="ARBA00022692"/>
    </source>
</evidence>
<dbReference type="AlphaFoldDB" id="A0A8K0GIG8"/>
<dbReference type="PANTHER" id="PTHR23507">
    <property type="entry name" value="ZGC:174356"/>
    <property type="match status" value="1"/>
</dbReference>
<keyword evidence="2 5" id="KW-0812">Transmembrane</keyword>
<dbReference type="InterPro" id="IPR036259">
    <property type="entry name" value="MFS_trans_sf"/>
</dbReference>